<evidence type="ECO:0000256" key="1">
    <source>
        <dbReference type="SAM" id="Phobius"/>
    </source>
</evidence>
<dbReference type="EMBL" id="KV429032">
    <property type="protein sequence ID" value="KZT74956.1"/>
    <property type="molecule type" value="Genomic_DNA"/>
</dbReference>
<keyword evidence="3" id="KW-1185">Reference proteome</keyword>
<dbReference type="Proteomes" id="UP000076727">
    <property type="component" value="Unassembled WGS sequence"/>
</dbReference>
<feature type="transmembrane region" description="Helical" evidence="1">
    <location>
        <begin position="22"/>
        <end position="40"/>
    </location>
</feature>
<evidence type="ECO:0000313" key="3">
    <source>
        <dbReference type="Proteomes" id="UP000076727"/>
    </source>
</evidence>
<dbReference type="AlphaFoldDB" id="A0A165UII0"/>
<sequence length="85" mass="10022">MLLYVTSISLYWQALRMLVHDLTAVVICLLVFYHSFALLCNRLLTPVLLVCRVVPFDDMESWGRRRSKSYDNMLSVRLKYNCYIA</sequence>
<keyword evidence="1" id="KW-0812">Transmembrane</keyword>
<evidence type="ECO:0008006" key="4">
    <source>
        <dbReference type="Google" id="ProtNLM"/>
    </source>
</evidence>
<keyword evidence="1" id="KW-0472">Membrane</keyword>
<name>A0A165UII0_9APHY</name>
<evidence type="ECO:0000313" key="2">
    <source>
        <dbReference type="EMBL" id="KZT74956.1"/>
    </source>
</evidence>
<keyword evidence="1" id="KW-1133">Transmembrane helix</keyword>
<accession>A0A165UII0</accession>
<proteinExistence type="predicted"/>
<reference evidence="2 3" key="1">
    <citation type="journal article" date="2016" name="Mol. Biol. Evol.">
        <title>Comparative Genomics of Early-Diverging Mushroom-Forming Fungi Provides Insights into the Origins of Lignocellulose Decay Capabilities.</title>
        <authorList>
            <person name="Nagy L.G."/>
            <person name="Riley R."/>
            <person name="Tritt A."/>
            <person name="Adam C."/>
            <person name="Daum C."/>
            <person name="Floudas D."/>
            <person name="Sun H."/>
            <person name="Yadav J.S."/>
            <person name="Pangilinan J."/>
            <person name="Larsson K.H."/>
            <person name="Matsuura K."/>
            <person name="Barry K."/>
            <person name="Labutti K."/>
            <person name="Kuo R."/>
            <person name="Ohm R.A."/>
            <person name="Bhattacharya S.S."/>
            <person name="Shirouzu T."/>
            <person name="Yoshinaga Y."/>
            <person name="Martin F.M."/>
            <person name="Grigoriev I.V."/>
            <person name="Hibbett D.S."/>
        </authorList>
    </citation>
    <scope>NUCLEOTIDE SEQUENCE [LARGE SCALE GENOMIC DNA]</scope>
    <source>
        <strain evidence="2 3">L-15889</strain>
    </source>
</reference>
<organism evidence="2 3">
    <name type="scientific">Daedalea quercina L-15889</name>
    <dbReference type="NCBI Taxonomy" id="1314783"/>
    <lineage>
        <taxon>Eukaryota</taxon>
        <taxon>Fungi</taxon>
        <taxon>Dikarya</taxon>
        <taxon>Basidiomycota</taxon>
        <taxon>Agaricomycotina</taxon>
        <taxon>Agaricomycetes</taxon>
        <taxon>Polyporales</taxon>
        <taxon>Fomitopsis</taxon>
    </lineage>
</organism>
<gene>
    <name evidence="2" type="ORF">DAEQUDRAFT_14893</name>
</gene>
<protein>
    <recommendedName>
        <fullName evidence="4">Ferric oxidoreductase domain-containing protein</fullName>
    </recommendedName>
</protein>